<comment type="caution">
    <text evidence="2">The sequence shown here is derived from an EMBL/GenBank/DDBJ whole genome shotgun (WGS) entry which is preliminary data.</text>
</comment>
<gene>
    <name evidence="2" type="ORF">PXEA_LOCUS15012</name>
</gene>
<keyword evidence="3" id="KW-1185">Reference proteome</keyword>
<feature type="non-terminal residue" evidence="2">
    <location>
        <position position="1"/>
    </location>
</feature>
<feature type="compositionally biased region" description="Basic and acidic residues" evidence="1">
    <location>
        <begin position="115"/>
        <end position="127"/>
    </location>
</feature>
<feature type="compositionally biased region" description="Basic and acidic residues" evidence="1">
    <location>
        <begin position="1"/>
        <end position="11"/>
    </location>
</feature>
<sequence length="140" mass="14565">MSSAEHKSEVSRKKRDPAKRCVSEPAKTQPSAGVAVLEAGRPRGQASAAKPFCRLQRVFMFHRTRSGPNTGSLEAASPSAERGSPPPPLHSAGGIRIPDPSPSGPRLPSLGPDGPAERARLSHESARARGSSDANADADA</sequence>
<organism evidence="2 3">
    <name type="scientific">Protopolystoma xenopodis</name>
    <dbReference type="NCBI Taxonomy" id="117903"/>
    <lineage>
        <taxon>Eukaryota</taxon>
        <taxon>Metazoa</taxon>
        <taxon>Spiralia</taxon>
        <taxon>Lophotrochozoa</taxon>
        <taxon>Platyhelminthes</taxon>
        <taxon>Monogenea</taxon>
        <taxon>Polyopisthocotylea</taxon>
        <taxon>Polystomatidea</taxon>
        <taxon>Polystomatidae</taxon>
        <taxon>Protopolystoma</taxon>
    </lineage>
</organism>
<dbReference type="Proteomes" id="UP000784294">
    <property type="component" value="Unassembled WGS sequence"/>
</dbReference>
<evidence type="ECO:0000256" key="1">
    <source>
        <dbReference type="SAM" id="MobiDB-lite"/>
    </source>
</evidence>
<proteinExistence type="predicted"/>
<evidence type="ECO:0000313" key="2">
    <source>
        <dbReference type="EMBL" id="VEL21572.1"/>
    </source>
</evidence>
<feature type="region of interest" description="Disordered" evidence="1">
    <location>
        <begin position="1"/>
        <end position="140"/>
    </location>
</feature>
<evidence type="ECO:0000313" key="3">
    <source>
        <dbReference type="Proteomes" id="UP000784294"/>
    </source>
</evidence>
<protein>
    <submittedName>
        <fullName evidence="2">Uncharacterized protein</fullName>
    </submittedName>
</protein>
<dbReference type="AlphaFoldDB" id="A0A3S5FDW7"/>
<dbReference type="EMBL" id="CAAALY010051996">
    <property type="protein sequence ID" value="VEL21572.1"/>
    <property type="molecule type" value="Genomic_DNA"/>
</dbReference>
<name>A0A3S5FDW7_9PLAT</name>
<reference evidence="2" key="1">
    <citation type="submission" date="2018-11" db="EMBL/GenBank/DDBJ databases">
        <authorList>
            <consortium name="Pathogen Informatics"/>
        </authorList>
    </citation>
    <scope>NUCLEOTIDE SEQUENCE</scope>
</reference>
<accession>A0A3S5FDW7</accession>